<reference evidence="1" key="2">
    <citation type="submission" date="2019-10" db="EMBL/GenBank/DDBJ databases">
        <authorList>
            <consortium name="NCBI Pathogen Detection Project"/>
        </authorList>
    </citation>
    <scope>NUCLEOTIDE SEQUENCE</scope>
    <source>
        <strain evidence="1">Salmonella enterica</strain>
    </source>
</reference>
<name>A0A6Y4F7W6_SALMU</name>
<sequence>MYGLIKSGLNLRTVYVSKDGERRRVVSVVDSVVIWKTADPNLPAGAKSQGSATLQSFLRWKISEHDTRKINRIKKKF</sequence>
<organism evidence="1">
    <name type="scientific">Salmonella muenchen</name>
    <dbReference type="NCBI Taxonomy" id="596"/>
    <lineage>
        <taxon>Bacteria</taxon>
        <taxon>Pseudomonadati</taxon>
        <taxon>Pseudomonadota</taxon>
        <taxon>Gammaproteobacteria</taxon>
        <taxon>Enterobacterales</taxon>
        <taxon>Enterobacteriaceae</taxon>
        <taxon>Salmonella</taxon>
    </lineage>
</organism>
<accession>A0A6Y4F7W6</accession>
<evidence type="ECO:0000313" key="1">
    <source>
        <dbReference type="EMBL" id="HAB5588752.1"/>
    </source>
</evidence>
<reference evidence="1" key="1">
    <citation type="journal article" date="2018" name="Genome Biol.">
        <title>SKESA: strategic k-mer extension for scrupulous assemblies.</title>
        <authorList>
            <person name="Souvorov A."/>
            <person name="Agarwala R."/>
            <person name="Lipman D.J."/>
        </authorList>
    </citation>
    <scope>NUCLEOTIDE SEQUENCE</scope>
    <source>
        <strain evidence="1">Salmonella enterica</strain>
    </source>
</reference>
<dbReference type="AlphaFoldDB" id="A0A6Y4F7W6"/>
<dbReference type="EMBL" id="DAAHCN010000017">
    <property type="protein sequence ID" value="HAB5588752.1"/>
    <property type="molecule type" value="Genomic_DNA"/>
</dbReference>
<protein>
    <submittedName>
        <fullName evidence="1">Uncharacterized protein</fullName>
    </submittedName>
</protein>
<proteinExistence type="predicted"/>
<gene>
    <name evidence="1" type="ORF">GB227_22585</name>
</gene>
<comment type="caution">
    <text evidence="1">The sequence shown here is derived from an EMBL/GenBank/DDBJ whole genome shotgun (WGS) entry which is preliminary data.</text>
</comment>